<feature type="domain" description="Isochorismatase-like" evidence="8">
    <location>
        <begin position="4"/>
        <end position="180"/>
    </location>
</feature>
<evidence type="ECO:0000256" key="4">
    <source>
        <dbReference type="ARBA" id="ARBA00022801"/>
    </source>
</evidence>
<dbReference type="SUPFAM" id="SSF52499">
    <property type="entry name" value="Isochorismatase-like hydrolases"/>
    <property type="match status" value="1"/>
</dbReference>
<keyword evidence="3" id="KW-0479">Metal-binding</keyword>
<comment type="similarity">
    <text evidence="1">Belongs to the isochorismatase family.</text>
</comment>
<evidence type="ECO:0000256" key="6">
    <source>
        <dbReference type="ARBA" id="ARBA00039017"/>
    </source>
</evidence>
<evidence type="ECO:0000259" key="8">
    <source>
        <dbReference type="Pfam" id="PF00857"/>
    </source>
</evidence>
<dbReference type="EC" id="3.5.1.19" evidence="6"/>
<dbReference type="PANTHER" id="PTHR11080">
    <property type="entry name" value="PYRAZINAMIDASE/NICOTINAMIDASE"/>
    <property type="match status" value="1"/>
</dbReference>
<dbReference type="PANTHER" id="PTHR11080:SF2">
    <property type="entry name" value="LD05707P"/>
    <property type="match status" value="1"/>
</dbReference>
<organism evidence="9 10">
    <name type="scientific">Amycolatopsis minnesotensis</name>
    <dbReference type="NCBI Taxonomy" id="337894"/>
    <lineage>
        <taxon>Bacteria</taxon>
        <taxon>Bacillati</taxon>
        <taxon>Actinomycetota</taxon>
        <taxon>Actinomycetes</taxon>
        <taxon>Pseudonocardiales</taxon>
        <taxon>Pseudonocardiaceae</taxon>
        <taxon>Amycolatopsis</taxon>
    </lineage>
</organism>
<comment type="caution">
    <text evidence="9">The sequence shown here is derived from an EMBL/GenBank/DDBJ whole genome shotgun (WGS) entry which is preliminary data.</text>
</comment>
<evidence type="ECO:0000256" key="7">
    <source>
        <dbReference type="ARBA" id="ARBA00043224"/>
    </source>
</evidence>
<proteinExistence type="inferred from homology"/>
<dbReference type="EMBL" id="BAAANN010000023">
    <property type="protein sequence ID" value="GAA1972678.1"/>
    <property type="molecule type" value="Genomic_DNA"/>
</dbReference>
<keyword evidence="4" id="KW-0378">Hydrolase</keyword>
<reference evidence="9 10" key="1">
    <citation type="journal article" date="2019" name="Int. J. Syst. Evol. Microbiol.">
        <title>The Global Catalogue of Microorganisms (GCM) 10K type strain sequencing project: providing services to taxonomists for standard genome sequencing and annotation.</title>
        <authorList>
            <consortium name="The Broad Institute Genomics Platform"/>
            <consortium name="The Broad Institute Genome Sequencing Center for Infectious Disease"/>
            <person name="Wu L."/>
            <person name="Ma J."/>
        </authorList>
    </citation>
    <scope>NUCLEOTIDE SEQUENCE [LARGE SCALE GENOMIC DNA]</scope>
    <source>
        <strain evidence="9 10">JCM 14545</strain>
    </source>
</reference>
<accession>A0ABN2RPJ7</accession>
<dbReference type="InterPro" id="IPR052347">
    <property type="entry name" value="Isochorismatase_Nicotinamidase"/>
</dbReference>
<evidence type="ECO:0000256" key="1">
    <source>
        <dbReference type="ARBA" id="ARBA00006336"/>
    </source>
</evidence>
<evidence type="ECO:0000313" key="10">
    <source>
        <dbReference type="Proteomes" id="UP001501116"/>
    </source>
</evidence>
<keyword evidence="2" id="KW-0662">Pyridine nucleotide biosynthesis</keyword>
<evidence type="ECO:0000256" key="2">
    <source>
        <dbReference type="ARBA" id="ARBA00022642"/>
    </source>
</evidence>
<dbReference type="InterPro" id="IPR000868">
    <property type="entry name" value="Isochorismatase-like_dom"/>
</dbReference>
<dbReference type="Proteomes" id="UP001501116">
    <property type="component" value="Unassembled WGS sequence"/>
</dbReference>
<evidence type="ECO:0000313" key="9">
    <source>
        <dbReference type="EMBL" id="GAA1972678.1"/>
    </source>
</evidence>
<gene>
    <name evidence="9" type="ORF">GCM10009754_54090</name>
</gene>
<sequence>MAKALIVVDVQNDFCEGGSLAVPGGGAVAAGMGARMASGDYDHIVATRDYHIDPGAHFSDSPDFVDSWPPHCVAGTPGASFHPALDVVPITAVFSKGHYSAAYSGFEGHTDDGETLANWLRARDVTEVELGGIALDYCVRATALDAAKEGFSVHVALDLTAGIADPSVANTLREFDKAGVTHRGTPKGQQ</sequence>
<name>A0ABN2RPJ7_9PSEU</name>
<dbReference type="Gene3D" id="3.40.50.850">
    <property type="entry name" value="Isochorismatase-like"/>
    <property type="match status" value="1"/>
</dbReference>
<dbReference type="Pfam" id="PF00857">
    <property type="entry name" value="Isochorismatase"/>
    <property type="match status" value="1"/>
</dbReference>
<dbReference type="RefSeq" id="WP_344424644.1">
    <property type="nucleotide sequence ID" value="NZ_BAAANN010000023.1"/>
</dbReference>
<evidence type="ECO:0000256" key="3">
    <source>
        <dbReference type="ARBA" id="ARBA00022723"/>
    </source>
</evidence>
<comment type="pathway">
    <text evidence="5">Cofactor biosynthesis; nicotinate biosynthesis; nicotinate from nicotinamide: step 1/1.</text>
</comment>
<evidence type="ECO:0000256" key="5">
    <source>
        <dbReference type="ARBA" id="ARBA00037900"/>
    </source>
</evidence>
<keyword evidence="10" id="KW-1185">Reference proteome</keyword>
<dbReference type="InterPro" id="IPR036380">
    <property type="entry name" value="Isochorismatase-like_sf"/>
</dbReference>
<protein>
    <recommendedName>
        <fullName evidence="6">nicotinamidase</fullName>
        <ecNumber evidence="6">3.5.1.19</ecNumber>
    </recommendedName>
    <alternativeName>
        <fullName evidence="7">Nicotinamide deamidase</fullName>
    </alternativeName>
</protein>